<dbReference type="AlphaFoldDB" id="A0A9D4SBX0"/>
<dbReference type="EMBL" id="JAIWYP010000001">
    <property type="protein sequence ID" value="KAH3898483.1"/>
    <property type="molecule type" value="Genomic_DNA"/>
</dbReference>
<proteinExistence type="predicted"/>
<protein>
    <submittedName>
        <fullName evidence="1">Uncharacterized protein</fullName>
    </submittedName>
</protein>
<reference evidence="1" key="2">
    <citation type="submission" date="2020-11" db="EMBL/GenBank/DDBJ databases">
        <authorList>
            <person name="McCartney M.A."/>
            <person name="Auch B."/>
            <person name="Kono T."/>
            <person name="Mallez S."/>
            <person name="Becker A."/>
            <person name="Gohl D.M."/>
            <person name="Silverstein K.A.T."/>
            <person name="Koren S."/>
            <person name="Bechman K.B."/>
            <person name="Herman A."/>
            <person name="Abrahante J.E."/>
            <person name="Garbe J."/>
        </authorList>
    </citation>
    <scope>NUCLEOTIDE SEQUENCE</scope>
    <source>
        <strain evidence="1">Duluth1</strain>
        <tissue evidence="1">Whole animal</tissue>
    </source>
</reference>
<sequence length="128" mass="14266">MDYACNFEKANYVVNIELETVGYDSKREVQSAKAIIKEAPLQGRQKMTVDDEIEFEWPIGCTQPQLTEGRIYYVIGKDGTAFNDAGGTSLKYELTGTALVIDPAYKPLLQIVMNSFVKDLKTNTGCNN</sequence>
<evidence type="ECO:0000313" key="2">
    <source>
        <dbReference type="Proteomes" id="UP000828390"/>
    </source>
</evidence>
<accession>A0A9D4SBX0</accession>
<comment type="caution">
    <text evidence="1">The sequence shown here is derived from an EMBL/GenBank/DDBJ whole genome shotgun (WGS) entry which is preliminary data.</text>
</comment>
<dbReference type="InterPro" id="IPR008993">
    <property type="entry name" value="TIMP-like_OB-fold"/>
</dbReference>
<dbReference type="SUPFAM" id="SSF50242">
    <property type="entry name" value="TIMP-like"/>
    <property type="match status" value="1"/>
</dbReference>
<evidence type="ECO:0000313" key="1">
    <source>
        <dbReference type="EMBL" id="KAH3898483.1"/>
    </source>
</evidence>
<gene>
    <name evidence="1" type="ORF">DPMN_022716</name>
</gene>
<organism evidence="1 2">
    <name type="scientific">Dreissena polymorpha</name>
    <name type="common">Zebra mussel</name>
    <name type="synonym">Mytilus polymorpha</name>
    <dbReference type="NCBI Taxonomy" id="45954"/>
    <lineage>
        <taxon>Eukaryota</taxon>
        <taxon>Metazoa</taxon>
        <taxon>Spiralia</taxon>
        <taxon>Lophotrochozoa</taxon>
        <taxon>Mollusca</taxon>
        <taxon>Bivalvia</taxon>
        <taxon>Autobranchia</taxon>
        <taxon>Heteroconchia</taxon>
        <taxon>Euheterodonta</taxon>
        <taxon>Imparidentia</taxon>
        <taxon>Neoheterodontei</taxon>
        <taxon>Myida</taxon>
        <taxon>Dreissenoidea</taxon>
        <taxon>Dreissenidae</taxon>
        <taxon>Dreissena</taxon>
    </lineage>
</organism>
<keyword evidence="2" id="KW-1185">Reference proteome</keyword>
<reference evidence="1" key="1">
    <citation type="journal article" date="2019" name="bioRxiv">
        <title>The Genome of the Zebra Mussel, Dreissena polymorpha: A Resource for Invasive Species Research.</title>
        <authorList>
            <person name="McCartney M.A."/>
            <person name="Auch B."/>
            <person name="Kono T."/>
            <person name="Mallez S."/>
            <person name="Zhang Y."/>
            <person name="Obille A."/>
            <person name="Becker A."/>
            <person name="Abrahante J.E."/>
            <person name="Garbe J."/>
            <person name="Badalamenti J.P."/>
            <person name="Herman A."/>
            <person name="Mangelson H."/>
            <person name="Liachko I."/>
            <person name="Sullivan S."/>
            <person name="Sone E.D."/>
            <person name="Koren S."/>
            <person name="Silverstein K.A.T."/>
            <person name="Beckman K.B."/>
            <person name="Gohl D.M."/>
        </authorList>
    </citation>
    <scope>NUCLEOTIDE SEQUENCE</scope>
    <source>
        <strain evidence="1">Duluth1</strain>
        <tissue evidence="1">Whole animal</tissue>
    </source>
</reference>
<dbReference type="Proteomes" id="UP000828390">
    <property type="component" value="Unassembled WGS sequence"/>
</dbReference>
<dbReference type="Gene3D" id="2.40.50.120">
    <property type="match status" value="1"/>
</dbReference>
<name>A0A9D4SBX0_DREPO</name>